<dbReference type="InterPro" id="IPR036866">
    <property type="entry name" value="RibonucZ/Hydroxyglut_hydro"/>
</dbReference>
<dbReference type="RefSeq" id="WP_379573197.1">
    <property type="nucleotide sequence ID" value="NZ_JBHUFV010000024.1"/>
</dbReference>
<dbReference type="Pfam" id="PF00753">
    <property type="entry name" value="Lactamase_B"/>
    <property type="match status" value="1"/>
</dbReference>
<gene>
    <name evidence="2" type="ORF">ACFSKW_16885</name>
</gene>
<keyword evidence="3" id="KW-1185">Reference proteome</keyword>
<dbReference type="InterPro" id="IPR050855">
    <property type="entry name" value="NDM-1-like"/>
</dbReference>
<dbReference type="Gene3D" id="3.60.15.10">
    <property type="entry name" value="Ribonuclease Z/Hydroxyacylglutathione hydrolase-like"/>
    <property type="match status" value="1"/>
</dbReference>
<dbReference type="Proteomes" id="UP001597368">
    <property type="component" value="Unassembled WGS sequence"/>
</dbReference>
<dbReference type="InterPro" id="IPR001279">
    <property type="entry name" value="Metallo-B-lactamas"/>
</dbReference>
<reference evidence="3" key="1">
    <citation type="journal article" date="2019" name="Int. J. Syst. Evol. Microbiol.">
        <title>The Global Catalogue of Microorganisms (GCM) 10K type strain sequencing project: providing services to taxonomists for standard genome sequencing and annotation.</title>
        <authorList>
            <consortium name="The Broad Institute Genomics Platform"/>
            <consortium name="The Broad Institute Genome Sequencing Center for Infectious Disease"/>
            <person name="Wu L."/>
            <person name="Ma J."/>
        </authorList>
    </citation>
    <scope>NUCLEOTIDE SEQUENCE [LARGE SCALE GENOMIC DNA]</scope>
    <source>
        <strain evidence="3">ICMP 6774ER</strain>
    </source>
</reference>
<dbReference type="PANTHER" id="PTHR42951:SF4">
    <property type="entry name" value="ACYL-COENZYME A THIOESTERASE MBLAC2"/>
    <property type="match status" value="1"/>
</dbReference>
<sequence length="321" mass="34692">MLPVVEEMRERPLGYIAPDLSPVGLELHPQQLGEGVYALMANQLPKDNNGLVIGEKAALVIDSGITPGIGRRIQEIAAELTDKPIRYLANTTYHGDHTFGNAAFGDDVTIVSSRLNKAAMTSLAAEKQVRRDSMYGDADVLDEVVTWRGPDAVFDRFCEIDLGGRVVQLWHFGPGNGSGDTLVYVPDTRTAWGGNFLAPAGITPMLLIGDPLGYARTLRSVKATLDIDVIVPGHGMYGEADPGISWLLTYLERLASAVSAGSEAGKPVERMMEDIPLRDALELPPSAPGADRIALLMRSLHRLNILLTYRWLHGTKLSGAA</sequence>
<accession>A0ABW4SUA2</accession>
<evidence type="ECO:0000259" key="1">
    <source>
        <dbReference type="SMART" id="SM00849"/>
    </source>
</evidence>
<dbReference type="SMART" id="SM00849">
    <property type="entry name" value="Lactamase_B"/>
    <property type="match status" value="1"/>
</dbReference>
<organism evidence="2 3">
    <name type="scientific">Nonomuraea mangrovi</name>
    <dbReference type="NCBI Taxonomy" id="2316207"/>
    <lineage>
        <taxon>Bacteria</taxon>
        <taxon>Bacillati</taxon>
        <taxon>Actinomycetota</taxon>
        <taxon>Actinomycetes</taxon>
        <taxon>Streptosporangiales</taxon>
        <taxon>Streptosporangiaceae</taxon>
        <taxon>Nonomuraea</taxon>
    </lineage>
</organism>
<proteinExistence type="predicted"/>
<evidence type="ECO:0000313" key="3">
    <source>
        <dbReference type="Proteomes" id="UP001597368"/>
    </source>
</evidence>
<protein>
    <submittedName>
        <fullName evidence="2">MBL fold metallo-hydrolase</fullName>
    </submittedName>
</protein>
<feature type="domain" description="Metallo-beta-lactamase" evidence="1">
    <location>
        <begin position="47"/>
        <end position="234"/>
    </location>
</feature>
<dbReference type="CDD" id="cd16282">
    <property type="entry name" value="metallo-hydrolase-like_MBL-fold"/>
    <property type="match status" value="1"/>
</dbReference>
<name>A0ABW4SUA2_9ACTN</name>
<evidence type="ECO:0000313" key="2">
    <source>
        <dbReference type="EMBL" id="MFD1933152.1"/>
    </source>
</evidence>
<comment type="caution">
    <text evidence="2">The sequence shown here is derived from an EMBL/GenBank/DDBJ whole genome shotgun (WGS) entry which is preliminary data.</text>
</comment>
<dbReference type="EMBL" id="JBHUFV010000024">
    <property type="protein sequence ID" value="MFD1933152.1"/>
    <property type="molecule type" value="Genomic_DNA"/>
</dbReference>
<dbReference type="PANTHER" id="PTHR42951">
    <property type="entry name" value="METALLO-BETA-LACTAMASE DOMAIN-CONTAINING"/>
    <property type="match status" value="1"/>
</dbReference>
<dbReference type="SUPFAM" id="SSF56281">
    <property type="entry name" value="Metallo-hydrolase/oxidoreductase"/>
    <property type="match status" value="1"/>
</dbReference>